<name>A0A417XSV5_9ACTN</name>
<dbReference type="Gene3D" id="3.10.129.10">
    <property type="entry name" value="Hotdog Thioesterase"/>
    <property type="match status" value="1"/>
</dbReference>
<dbReference type="OrthoDB" id="5242242at2"/>
<dbReference type="CDD" id="cd03443">
    <property type="entry name" value="PaaI_thioesterase"/>
    <property type="match status" value="1"/>
</dbReference>
<comment type="caution">
    <text evidence="2">The sequence shown here is derived from an EMBL/GenBank/DDBJ whole genome shotgun (WGS) entry which is preliminary data.</text>
</comment>
<reference evidence="2 3" key="1">
    <citation type="submission" date="2018-09" db="EMBL/GenBank/DDBJ databases">
        <title>Genome sequencing of Nocardioides immobilis CCTCC AB 2017083 for comparison to Nocardioides silvaticus.</title>
        <authorList>
            <person name="Li C."/>
            <person name="Wang G."/>
        </authorList>
    </citation>
    <scope>NUCLEOTIDE SEQUENCE [LARGE SCALE GENOMIC DNA]</scope>
    <source>
        <strain evidence="2 3">CCTCC AB 2017083</strain>
    </source>
</reference>
<dbReference type="Pfam" id="PF03061">
    <property type="entry name" value="4HBT"/>
    <property type="match status" value="1"/>
</dbReference>
<dbReference type="PANTHER" id="PTHR47260">
    <property type="entry name" value="UPF0644 PROTEIN PB2B4.06"/>
    <property type="match status" value="1"/>
</dbReference>
<dbReference type="EMBL" id="QXGH01000045">
    <property type="protein sequence ID" value="RHW23532.1"/>
    <property type="molecule type" value="Genomic_DNA"/>
</dbReference>
<proteinExistence type="predicted"/>
<feature type="domain" description="Thioesterase" evidence="1">
    <location>
        <begin position="122"/>
        <end position="174"/>
    </location>
</feature>
<dbReference type="Proteomes" id="UP000283644">
    <property type="component" value="Unassembled WGS sequence"/>
</dbReference>
<dbReference type="PANTHER" id="PTHR47260:SF1">
    <property type="entry name" value="UPF0644 PROTEIN PB2B4.06"/>
    <property type="match status" value="1"/>
</dbReference>
<dbReference type="SUPFAM" id="SSF54637">
    <property type="entry name" value="Thioesterase/thiol ester dehydrase-isomerase"/>
    <property type="match status" value="1"/>
</dbReference>
<dbReference type="RefSeq" id="WP_118928845.1">
    <property type="nucleotide sequence ID" value="NZ_QXGH01000045.1"/>
</dbReference>
<accession>A0A417XSV5</accession>
<sequence length="227" mass="24729">MSRFQAETATDDEIAREAALYAPFTNAVRELVDVTIRTEVDEDEIRAAQAAVEAIVERLRKKQIDGAYGVRFRADGSRARNWGNAVMGLRNPIAPPLEVKSDGDGRAWSDFRLGAAYEGPPGLTHGGVIALILDQVLGHAVSTSGRPGMTGTLTIVYRQGTPLGDLRCEAWVDRRDGIKTWGKGRMLTADGEVTAEAEGVFILPKWARNLDRFRAAAEATESGFELE</sequence>
<protein>
    <submittedName>
        <fullName evidence="2">PaaI family thioesterase</fullName>
    </submittedName>
</protein>
<dbReference type="AlphaFoldDB" id="A0A417XSV5"/>
<dbReference type="InterPro" id="IPR052061">
    <property type="entry name" value="PTE-AB_protein"/>
</dbReference>
<dbReference type="InterPro" id="IPR006683">
    <property type="entry name" value="Thioestr_dom"/>
</dbReference>
<gene>
    <name evidence="2" type="ORF">D0Z08_29400</name>
</gene>
<keyword evidence="3" id="KW-1185">Reference proteome</keyword>
<evidence type="ECO:0000259" key="1">
    <source>
        <dbReference type="Pfam" id="PF03061"/>
    </source>
</evidence>
<organism evidence="2 3">
    <name type="scientific">Nocardioides immobilis</name>
    <dbReference type="NCBI Taxonomy" id="2049295"/>
    <lineage>
        <taxon>Bacteria</taxon>
        <taxon>Bacillati</taxon>
        <taxon>Actinomycetota</taxon>
        <taxon>Actinomycetes</taxon>
        <taxon>Propionibacteriales</taxon>
        <taxon>Nocardioidaceae</taxon>
        <taxon>Nocardioides</taxon>
    </lineage>
</organism>
<evidence type="ECO:0000313" key="3">
    <source>
        <dbReference type="Proteomes" id="UP000283644"/>
    </source>
</evidence>
<evidence type="ECO:0000313" key="2">
    <source>
        <dbReference type="EMBL" id="RHW23532.1"/>
    </source>
</evidence>
<dbReference type="InterPro" id="IPR029069">
    <property type="entry name" value="HotDog_dom_sf"/>
</dbReference>